<evidence type="ECO:0000256" key="9">
    <source>
        <dbReference type="SAM" id="Phobius"/>
    </source>
</evidence>
<organism evidence="11">
    <name type="scientific">Naegleria gruberi</name>
    <name type="common">Amoeba</name>
    <dbReference type="NCBI Taxonomy" id="5762"/>
    <lineage>
        <taxon>Eukaryota</taxon>
        <taxon>Discoba</taxon>
        <taxon>Heterolobosea</taxon>
        <taxon>Tetramitia</taxon>
        <taxon>Eutetramitia</taxon>
        <taxon>Vahlkampfiidae</taxon>
        <taxon>Naegleria</taxon>
    </lineage>
</organism>
<dbReference type="InterPro" id="IPR009357">
    <property type="entry name" value="Riboflavin_transptr"/>
</dbReference>
<feature type="transmembrane region" description="Helical" evidence="9">
    <location>
        <begin position="174"/>
        <end position="197"/>
    </location>
</feature>
<keyword evidence="4" id="KW-0813">Transport</keyword>
<sequence>MTETSGRVVASADLKEVVDDQVQQHADVVDNHHQQQYQASAEKAIANGQSDVVVNDAQVLDKMGEITKNEMNQTERFYLRKIVAKTCSDPPNLIIYSLIILFGLSSWIAVNGIYSEIPLLGYVMPEGYAIAVDMNLSLQLANIVPFMYFVFMIFKKMIQRKLKPTTTRKSTFDIVDTVSILSLFVIGIGALIGMSFLWNIPINGRSWPFLIMMFLVGVSDCTSTLLFYPFVLHFKHAYSSALLIGESLTGLIASIISIIQNSTPTPLFPFWVFCIIIAGITAISLVSYCLLRFLPYSKKELRRDVDALDEETRELIVKKRPLMTWSTVRLIFFQFLISCSENGVVVSIMPYVFAHYKHHATLLQYAITIGMIISPIASGVAYLVPFYNFFIAMFCHLIWIVGACFLTVIAFNNPNPPLKYSTAFGGFLVVVAILTKGFMSFCKTKEFLHSHQVIEKQDEMIYKKLLLESRKKTEQTQHVEEKLEQIEPISTEQQEATIVPNGEEIIDLPINQKKLTFGERLRDALTQMDLNPFRCAGFGIQIGALVATVTVKLFSDAHYFS</sequence>
<dbReference type="InParanoid" id="D2VY17"/>
<dbReference type="Proteomes" id="UP000006671">
    <property type="component" value="Unassembled WGS sequence"/>
</dbReference>
<evidence type="ECO:0000256" key="6">
    <source>
        <dbReference type="ARBA" id="ARBA00022692"/>
    </source>
</evidence>
<evidence type="ECO:0000256" key="7">
    <source>
        <dbReference type="ARBA" id="ARBA00022989"/>
    </source>
</evidence>
<protein>
    <submittedName>
        <fullName evidence="10">Predicted protein</fullName>
    </submittedName>
</protein>
<feature type="transmembrane region" description="Helical" evidence="9">
    <location>
        <begin position="328"/>
        <end position="353"/>
    </location>
</feature>
<dbReference type="InterPro" id="IPR036259">
    <property type="entry name" value="MFS_trans_sf"/>
</dbReference>
<dbReference type="OrthoDB" id="9995836at2759"/>
<feature type="transmembrane region" description="Helical" evidence="9">
    <location>
        <begin position="365"/>
        <end position="384"/>
    </location>
</feature>
<dbReference type="GO" id="GO:0032217">
    <property type="term" value="F:riboflavin transmembrane transporter activity"/>
    <property type="evidence" value="ECO:0007669"/>
    <property type="project" value="InterPro"/>
</dbReference>
<dbReference type="OMA" id="NFFIAMF"/>
<keyword evidence="11" id="KW-1185">Reference proteome</keyword>
<keyword evidence="6 9" id="KW-0812">Transmembrane</keyword>
<evidence type="ECO:0000256" key="2">
    <source>
        <dbReference type="ARBA" id="ARBA00004651"/>
    </source>
</evidence>
<keyword evidence="5" id="KW-1003">Cell membrane</keyword>
<dbReference type="EMBL" id="GG738909">
    <property type="protein sequence ID" value="EFC38246.1"/>
    <property type="molecule type" value="Genomic_DNA"/>
</dbReference>
<keyword evidence="8 9" id="KW-0472">Membrane</keyword>
<feature type="transmembrane region" description="Helical" evidence="9">
    <location>
        <begin position="209"/>
        <end position="231"/>
    </location>
</feature>
<evidence type="ECO:0000256" key="4">
    <source>
        <dbReference type="ARBA" id="ARBA00022448"/>
    </source>
</evidence>
<keyword evidence="7 9" id="KW-1133">Transmembrane helix</keyword>
<dbReference type="GeneID" id="8857800"/>
<evidence type="ECO:0000313" key="11">
    <source>
        <dbReference type="Proteomes" id="UP000006671"/>
    </source>
</evidence>
<evidence type="ECO:0000313" key="10">
    <source>
        <dbReference type="EMBL" id="EFC38246.1"/>
    </source>
</evidence>
<dbReference type="PANTHER" id="PTHR12929:SF10">
    <property type="entry name" value="RIBOFLAVIN TRANSPORTER"/>
    <property type="match status" value="1"/>
</dbReference>
<dbReference type="RefSeq" id="XP_002670990.1">
    <property type="nucleotide sequence ID" value="XM_002670944.1"/>
</dbReference>
<feature type="transmembrane region" description="Helical" evidence="9">
    <location>
        <begin position="134"/>
        <end position="154"/>
    </location>
</feature>
<accession>D2VY17</accession>
<proteinExistence type="inferred from homology"/>
<dbReference type="STRING" id="5762.D2VY17"/>
<comment type="subcellular location">
    <subcellularLocation>
        <location evidence="2">Cell membrane</location>
        <topology evidence="2">Multi-pass membrane protein</topology>
    </subcellularLocation>
</comment>
<dbReference type="Pfam" id="PF06237">
    <property type="entry name" value="SLC52_ribofla_tr"/>
    <property type="match status" value="2"/>
</dbReference>
<feature type="transmembrane region" description="Helical" evidence="9">
    <location>
        <begin position="270"/>
        <end position="294"/>
    </location>
</feature>
<feature type="transmembrane region" description="Helical" evidence="9">
    <location>
        <begin position="93"/>
        <end position="114"/>
    </location>
</feature>
<dbReference type="PANTHER" id="PTHR12929">
    <property type="entry name" value="SOLUTE CARRIER FAMILY 52"/>
    <property type="match status" value="1"/>
</dbReference>
<dbReference type="TCDB" id="2.A.125.1.5">
    <property type="family name" value="the eukaryotic riboflavin transporter (e-rft) family"/>
</dbReference>
<evidence type="ECO:0000256" key="1">
    <source>
        <dbReference type="ARBA" id="ARBA00000215"/>
    </source>
</evidence>
<evidence type="ECO:0000256" key="8">
    <source>
        <dbReference type="ARBA" id="ARBA00023136"/>
    </source>
</evidence>
<name>D2VY17_NAEGR</name>
<dbReference type="AlphaFoldDB" id="D2VY17"/>
<dbReference type="VEuPathDB" id="AmoebaDB:NAEGRDRAFT_73938"/>
<gene>
    <name evidence="10" type="ORF">NAEGRDRAFT_73938</name>
</gene>
<feature type="transmembrane region" description="Helical" evidence="9">
    <location>
        <begin position="238"/>
        <end position="258"/>
    </location>
</feature>
<dbReference type="GO" id="GO:0005886">
    <property type="term" value="C:plasma membrane"/>
    <property type="evidence" value="ECO:0007669"/>
    <property type="project" value="UniProtKB-SubCell"/>
</dbReference>
<dbReference type="eggNOG" id="KOG4255">
    <property type="taxonomic scope" value="Eukaryota"/>
</dbReference>
<reference evidence="10 11" key="1">
    <citation type="journal article" date="2010" name="Cell">
        <title>The genome of Naegleria gruberi illuminates early eukaryotic versatility.</title>
        <authorList>
            <person name="Fritz-Laylin L.K."/>
            <person name="Prochnik S.E."/>
            <person name="Ginger M.L."/>
            <person name="Dacks J.B."/>
            <person name="Carpenter M.L."/>
            <person name="Field M.C."/>
            <person name="Kuo A."/>
            <person name="Paredez A."/>
            <person name="Chapman J."/>
            <person name="Pham J."/>
            <person name="Shu S."/>
            <person name="Neupane R."/>
            <person name="Cipriano M."/>
            <person name="Mancuso J."/>
            <person name="Tu H."/>
            <person name="Salamov A."/>
            <person name="Lindquist E."/>
            <person name="Shapiro H."/>
            <person name="Lucas S."/>
            <person name="Grigoriev I.V."/>
            <person name="Cande W.Z."/>
            <person name="Fulton C."/>
            <person name="Rokhsar D.S."/>
            <person name="Dawson S.C."/>
        </authorList>
    </citation>
    <scope>NUCLEOTIDE SEQUENCE [LARGE SCALE GENOMIC DNA]</scope>
    <source>
        <strain evidence="10 11">NEG-M</strain>
    </source>
</reference>
<dbReference type="SUPFAM" id="SSF103473">
    <property type="entry name" value="MFS general substrate transporter"/>
    <property type="match status" value="1"/>
</dbReference>
<comment type="catalytic activity">
    <reaction evidence="1">
        <text>riboflavin(in) = riboflavin(out)</text>
        <dbReference type="Rhea" id="RHEA:35015"/>
        <dbReference type="ChEBI" id="CHEBI:57986"/>
    </reaction>
</comment>
<comment type="similarity">
    <text evidence="3">Belongs to the riboflavin transporter family.</text>
</comment>
<dbReference type="KEGG" id="ngr:NAEGRDRAFT_73938"/>
<feature type="transmembrane region" description="Helical" evidence="9">
    <location>
        <begin position="391"/>
        <end position="411"/>
    </location>
</feature>
<evidence type="ECO:0000256" key="3">
    <source>
        <dbReference type="ARBA" id="ARBA00006366"/>
    </source>
</evidence>
<feature type="transmembrane region" description="Helical" evidence="9">
    <location>
        <begin position="423"/>
        <end position="442"/>
    </location>
</feature>
<evidence type="ECO:0000256" key="5">
    <source>
        <dbReference type="ARBA" id="ARBA00022475"/>
    </source>
</evidence>